<sequence length="226" mass="22879">MTEQAGAQRTEGGTDNGEPAEAGPENKDAATESSGSGEQSSGSSSESGSSGASGTSGSTSGSSGESSEPSGSSESATTSTTSTATASRPSDDPPPSEAPTTQHRTPDTSDTSGPRGREQRAPLDVGELVWKIAKVVASVIRIVAYVIAVVLVAYVLLTLVGVNPLNAVAQVVGGIADATVLAFRDLFLVADPTFAVVVNYGLAAVFWVLVAEFGSRIVRWVGARFS</sequence>
<keyword evidence="2" id="KW-0472">Membrane</keyword>
<accession>A0ABU8M7R3</accession>
<feature type="compositionally biased region" description="Polar residues" evidence="1">
    <location>
        <begin position="1"/>
        <end position="13"/>
    </location>
</feature>
<keyword evidence="4" id="KW-1185">Reference proteome</keyword>
<keyword evidence="2" id="KW-0812">Transmembrane</keyword>
<dbReference type="Proteomes" id="UP001369736">
    <property type="component" value="Unassembled WGS sequence"/>
</dbReference>
<proteinExistence type="predicted"/>
<protein>
    <recommendedName>
        <fullName evidence="5">YGGT family protein</fullName>
    </recommendedName>
</protein>
<feature type="compositionally biased region" description="Low complexity" evidence="1">
    <location>
        <begin position="31"/>
        <end position="87"/>
    </location>
</feature>
<feature type="transmembrane region" description="Helical" evidence="2">
    <location>
        <begin position="142"/>
        <end position="162"/>
    </location>
</feature>
<feature type="transmembrane region" description="Helical" evidence="2">
    <location>
        <begin position="194"/>
        <end position="214"/>
    </location>
</feature>
<evidence type="ECO:0000256" key="2">
    <source>
        <dbReference type="SAM" id="Phobius"/>
    </source>
</evidence>
<evidence type="ECO:0000313" key="3">
    <source>
        <dbReference type="EMBL" id="MEJ2863372.1"/>
    </source>
</evidence>
<feature type="compositionally biased region" description="Polar residues" evidence="1">
    <location>
        <begin position="98"/>
        <end position="112"/>
    </location>
</feature>
<organism evidence="3 4">
    <name type="scientific">Actinomycetospora flava</name>
    <dbReference type="NCBI Taxonomy" id="3129232"/>
    <lineage>
        <taxon>Bacteria</taxon>
        <taxon>Bacillati</taxon>
        <taxon>Actinomycetota</taxon>
        <taxon>Actinomycetes</taxon>
        <taxon>Pseudonocardiales</taxon>
        <taxon>Pseudonocardiaceae</taxon>
        <taxon>Actinomycetospora</taxon>
    </lineage>
</organism>
<comment type="caution">
    <text evidence="3">The sequence shown here is derived from an EMBL/GenBank/DDBJ whole genome shotgun (WGS) entry which is preliminary data.</text>
</comment>
<dbReference type="RefSeq" id="WP_337704734.1">
    <property type="nucleotide sequence ID" value="NZ_JBBEGM010000008.1"/>
</dbReference>
<dbReference type="EMBL" id="JBBEGM010000008">
    <property type="protein sequence ID" value="MEJ2863372.1"/>
    <property type="molecule type" value="Genomic_DNA"/>
</dbReference>
<keyword evidence="2" id="KW-1133">Transmembrane helix</keyword>
<evidence type="ECO:0000256" key="1">
    <source>
        <dbReference type="SAM" id="MobiDB-lite"/>
    </source>
</evidence>
<reference evidence="3 4" key="1">
    <citation type="submission" date="2024-03" db="EMBL/GenBank/DDBJ databases">
        <title>Actinomycetospora sp. OC33-EN07, a novel actinomycete isolated from wild orchid (Aerides multiflora).</title>
        <authorList>
            <person name="Suriyachadkun C."/>
        </authorList>
    </citation>
    <scope>NUCLEOTIDE SEQUENCE [LARGE SCALE GENOMIC DNA]</scope>
    <source>
        <strain evidence="3 4">OC33-EN07</strain>
    </source>
</reference>
<evidence type="ECO:0000313" key="4">
    <source>
        <dbReference type="Proteomes" id="UP001369736"/>
    </source>
</evidence>
<evidence type="ECO:0008006" key="5">
    <source>
        <dbReference type="Google" id="ProtNLM"/>
    </source>
</evidence>
<gene>
    <name evidence="3" type="ORF">WCD58_19545</name>
</gene>
<name>A0ABU8M7R3_9PSEU</name>
<feature type="region of interest" description="Disordered" evidence="1">
    <location>
        <begin position="1"/>
        <end position="120"/>
    </location>
</feature>